<dbReference type="InterPro" id="IPR027417">
    <property type="entry name" value="P-loop_NTPase"/>
</dbReference>
<feature type="domain" description="Helicase ATP-binding" evidence="4">
    <location>
        <begin position="114"/>
        <end position="266"/>
    </location>
</feature>
<evidence type="ECO:0000313" key="8">
    <source>
        <dbReference type="Proteomes" id="UP000051645"/>
    </source>
</evidence>
<name>A0A0R2FUC8_9LACO</name>
<dbReference type="GO" id="GO:0043138">
    <property type="term" value="F:3'-5' DNA helicase activity"/>
    <property type="evidence" value="ECO:0007669"/>
    <property type="project" value="TreeGrafter"/>
</dbReference>
<dbReference type="SUPFAM" id="SSF52540">
    <property type="entry name" value="P-loop containing nucleoside triphosphate hydrolases"/>
    <property type="match status" value="1"/>
</dbReference>
<dbReference type="GO" id="GO:0006310">
    <property type="term" value="P:DNA recombination"/>
    <property type="evidence" value="ECO:0007669"/>
    <property type="project" value="TreeGrafter"/>
</dbReference>
<dbReference type="InterPro" id="IPR001650">
    <property type="entry name" value="Helicase_C-like"/>
</dbReference>
<dbReference type="STRING" id="81857.IV38_GL001470"/>
<keyword evidence="2" id="KW-0067">ATP-binding</keyword>
<dbReference type="GO" id="GO:0006270">
    <property type="term" value="P:DNA replication initiation"/>
    <property type="evidence" value="ECO:0007669"/>
    <property type="project" value="TreeGrafter"/>
</dbReference>
<dbReference type="PANTHER" id="PTHR30580">
    <property type="entry name" value="PRIMOSOMAL PROTEIN N"/>
    <property type="match status" value="1"/>
</dbReference>
<dbReference type="PATRIC" id="fig|81857.3.peg.1479"/>
<accession>A0A0R2FUC8</accession>
<dbReference type="Pfam" id="PF00270">
    <property type="entry name" value="DEAD"/>
    <property type="match status" value="1"/>
</dbReference>
<evidence type="ECO:0000313" key="6">
    <source>
        <dbReference type="EMBL" id="KRN28469.1"/>
    </source>
</evidence>
<dbReference type="EMBL" id="JQAZ01000003">
    <property type="protein sequence ID" value="KRN31970.1"/>
    <property type="molecule type" value="Genomic_DNA"/>
</dbReference>
<evidence type="ECO:0000313" key="9">
    <source>
        <dbReference type="Proteomes" id="UP000051751"/>
    </source>
</evidence>
<proteinExistence type="predicted"/>
<dbReference type="PROSITE" id="PS51192">
    <property type="entry name" value="HELICASE_ATP_BIND_1"/>
    <property type="match status" value="1"/>
</dbReference>
<feature type="domain" description="Helicase C-terminal" evidence="5">
    <location>
        <begin position="294"/>
        <end position="440"/>
    </location>
</feature>
<keyword evidence="7" id="KW-0347">Helicase</keyword>
<dbReference type="InterPro" id="IPR011545">
    <property type="entry name" value="DEAD/DEAH_box_helicase_dom"/>
</dbReference>
<keyword evidence="3" id="KW-0238">DNA-binding</keyword>
<dbReference type="OrthoDB" id="2077914at2"/>
<dbReference type="GO" id="GO:0005524">
    <property type="term" value="F:ATP binding"/>
    <property type="evidence" value="ECO:0007669"/>
    <property type="project" value="UniProtKB-KW"/>
</dbReference>
<reference evidence="8 9" key="1">
    <citation type="journal article" date="2015" name="Genome Announc.">
        <title>Expanding the biotechnology potential of lactobacilli through comparative genomics of 213 strains and associated genera.</title>
        <authorList>
            <person name="Sun Z."/>
            <person name="Harris H.M."/>
            <person name="McCann A."/>
            <person name="Guo C."/>
            <person name="Argimon S."/>
            <person name="Zhang W."/>
            <person name="Yang X."/>
            <person name="Jeffery I.B."/>
            <person name="Cooney J.C."/>
            <person name="Kagawa T.F."/>
            <person name="Liu W."/>
            <person name="Song Y."/>
            <person name="Salvetti E."/>
            <person name="Wrobel A."/>
            <person name="Rasinkangas P."/>
            <person name="Parkhill J."/>
            <person name="Rea M.C."/>
            <person name="O'Sullivan O."/>
            <person name="Ritari J."/>
            <person name="Douillard F.P."/>
            <person name="Paul Ross R."/>
            <person name="Yang R."/>
            <person name="Briner A.E."/>
            <person name="Felis G.E."/>
            <person name="de Vos W.M."/>
            <person name="Barrangou R."/>
            <person name="Klaenhammer T.R."/>
            <person name="Caufield P.W."/>
            <person name="Cui Y."/>
            <person name="Zhang H."/>
            <person name="O'Toole P.W."/>
        </authorList>
    </citation>
    <scope>NUCLEOTIDE SEQUENCE [LARGE SCALE GENOMIC DNA]</scope>
    <source>
        <strain evidence="6 9">ATCC BAA-66</strain>
        <strain evidence="7 8">DSM 13344</strain>
    </source>
</reference>
<protein>
    <submittedName>
        <fullName evidence="7">DNA helicase</fullName>
    </submittedName>
</protein>
<organism evidence="7 8">
    <name type="scientific">Lactobacillus selangorensis</name>
    <dbReference type="NCBI Taxonomy" id="81857"/>
    <lineage>
        <taxon>Bacteria</taxon>
        <taxon>Bacillati</taxon>
        <taxon>Bacillota</taxon>
        <taxon>Bacilli</taxon>
        <taxon>Lactobacillales</taxon>
        <taxon>Lactobacillaceae</taxon>
        <taxon>Lactobacillus</taxon>
    </lineage>
</organism>
<evidence type="ECO:0000313" key="7">
    <source>
        <dbReference type="EMBL" id="KRN31970.1"/>
    </source>
</evidence>
<evidence type="ECO:0000259" key="4">
    <source>
        <dbReference type="PROSITE" id="PS51192"/>
    </source>
</evidence>
<comment type="caution">
    <text evidence="7">The sequence shown here is derived from an EMBL/GenBank/DDBJ whole genome shotgun (WGS) entry which is preliminary data.</text>
</comment>
<gene>
    <name evidence="6" type="ORF">IV38_GL001470</name>
    <name evidence="7" type="ORF">IV40_GL001257</name>
</gene>
<sequence>MMEQAQLLYGRQLLDRQLQALAISAAGLQSRPAMTPLPNRQIRCERCGQVCSQSEVRLPNGNDYCPACIQLGRVTSEQRLYFLPEPNAFPVRKSVCSWTGQLTPTQTRVANLIKTVFQEQQTHLLWAVTGAGKTEMLFPGLTAALTAGKRVGIVSPRVDVCLELAPRLQAAFAPVPLALLHGQQTVPYRYTQLVLATTHQLLRFYQAFDVLVIDEVDAFPFVDSRELHFAVQQARKPKSACLYLTATPDAKLLRQIKQNKLAVSYVPRRFHGFKLPEPQCHHLRMTPNRLPAALKKRLAGKVAQQQRFLIFVPRIVYLRALQKQLHQEWPALTTETVYAADPDRHEKVAAFRAGRQQVLLATTILERGVTFPNIDVVVLFADDCVFTTSALVQMAGRAGRDRQHPDNQVDFYYHFYTTAIRNACRQIQMMNRRAAQETDQ</sequence>
<evidence type="ECO:0000256" key="2">
    <source>
        <dbReference type="ARBA" id="ARBA00022840"/>
    </source>
</evidence>
<dbReference type="SMART" id="SM00490">
    <property type="entry name" value="HELICc"/>
    <property type="match status" value="1"/>
</dbReference>
<keyword evidence="8" id="KW-1185">Reference proteome</keyword>
<keyword evidence="7" id="KW-0378">Hydrolase</keyword>
<dbReference type="AlphaFoldDB" id="A0A0R2FUC8"/>
<dbReference type="PROSITE" id="PS51194">
    <property type="entry name" value="HELICASE_CTER"/>
    <property type="match status" value="1"/>
</dbReference>
<dbReference type="InterPro" id="IPR014001">
    <property type="entry name" value="Helicase_ATP-bd"/>
</dbReference>
<dbReference type="Proteomes" id="UP000051751">
    <property type="component" value="Unassembled WGS sequence"/>
</dbReference>
<dbReference type="PANTHER" id="PTHR30580:SF1">
    <property type="entry name" value="COMF OPERON PROTEIN 1"/>
    <property type="match status" value="1"/>
</dbReference>
<dbReference type="CDD" id="cd18785">
    <property type="entry name" value="SF2_C"/>
    <property type="match status" value="1"/>
</dbReference>
<evidence type="ECO:0000256" key="3">
    <source>
        <dbReference type="ARBA" id="ARBA00023125"/>
    </source>
</evidence>
<dbReference type="GO" id="GO:0003677">
    <property type="term" value="F:DNA binding"/>
    <property type="evidence" value="ECO:0007669"/>
    <property type="project" value="UniProtKB-KW"/>
</dbReference>
<dbReference type="SMART" id="SM00487">
    <property type="entry name" value="DEXDc"/>
    <property type="match status" value="1"/>
</dbReference>
<dbReference type="Proteomes" id="UP000051645">
    <property type="component" value="Unassembled WGS sequence"/>
</dbReference>
<evidence type="ECO:0000256" key="1">
    <source>
        <dbReference type="ARBA" id="ARBA00022741"/>
    </source>
</evidence>
<dbReference type="Pfam" id="PF00271">
    <property type="entry name" value="Helicase_C"/>
    <property type="match status" value="1"/>
</dbReference>
<dbReference type="GO" id="GO:0006302">
    <property type="term" value="P:double-strand break repair"/>
    <property type="evidence" value="ECO:0007669"/>
    <property type="project" value="TreeGrafter"/>
</dbReference>
<dbReference type="EMBL" id="JQAT01000003">
    <property type="protein sequence ID" value="KRN28469.1"/>
    <property type="molecule type" value="Genomic_DNA"/>
</dbReference>
<dbReference type="Gene3D" id="3.40.50.300">
    <property type="entry name" value="P-loop containing nucleotide triphosphate hydrolases"/>
    <property type="match status" value="2"/>
</dbReference>
<evidence type="ECO:0000259" key="5">
    <source>
        <dbReference type="PROSITE" id="PS51194"/>
    </source>
</evidence>
<keyword evidence="1" id="KW-0547">Nucleotide-binding</keyword>
<dbReference type="RefSeq" id="WP_057769424.1">
    <property type="nucleotide sequence ID" value="NZ_JQAT01000003.1"/>
</dbReference>